<reference evidence="2" key="2">
    <citation type="journal article" date="2021" name="Genome Biol. Evol.">
        <title>Developing a high-quality reference genome for a parasitic bivalve with doubly uniparental inheritance (Bivalvia: Unionida).</title>
        <authorList>
            <person name="Smith C.H."/>
        </authorList>
    </citation>
    <scope>NUCLEOTIDE SEQUENCE</scope>
    <source>
        <strain evidence="2">CHS0354</strain>
        <tissue evidence="2">Mantle</tissue>
    </source>
</reference>
<feature type="transmembrane region" description="Helical" evidence="1">
    <location>
        <begin position="126"/>
        <end position="148"/>
    </location>
</feature>
<name>A0AAE0SUW8_9BIVA</name>
<reference evidence="2" key="3">
    <citation type="submission" date="2023-05" db="EMBL/GenBank/DDBJ databases">
        <authorList>
            <person name="Smith C.H."/>
        </authorList>
    </citation>
    <scope>NUCLEOTIDE SEQUENCE</scope>
    <source>
        <strain evidence="2">CHS0354</strain>
        <tissue evidence="2">Mantle</tissue>
    </source>
</reference>
<dbReference type="EMBL" id="JAEAOA010001587">
    <property type="protein sequence ID" value="KAK3598204.1"/>
    <property type="molecule type" value="Genomic_DNA"/>
</dbReference>
<sequence>MTMLRAILQSVALYIDIGNVRTIKIMAGLMGPSLLLQLITFTTPGWRVYKNTEEGKVEYMALMYDVRCDEKGCKTYPVSEDEYKKEWQFHYITWIIKGLVPILLCSVSLCLLLFSIRKPKWREPFFFFSTWSLGIATVLQWDLMASFADIHRMVLAHGLLRSENPVPWNVILHAISAFLTTTVMLVSLLILMKKLILNVMADDKMEEPLLTNLDDFQAQSHI</sequence>
<proteinExistence type="predicted"/>
<accession>A0AAE0SUW8</accession>
<feature type="transmembrane region" description="Helical" evidence="1">
    <location>
        <begin position="91"/>
        <end position="114"/>
    </location>
</feature>
<reference evidence="2" key="1">
    <citation type="journal article" date="2021" name="Genome Biol. Evol.">
        <title>A High-Quality Reference Genome for a Parasitic Bivalve with Doubly Uniparental Inheritance (Bivalvia: Unionida).</title>
        <authorList>
            <person name="Smith C.H."/>
        </authorList>
    </citation>
    <scope>NUCLEOTIDE SEQUENCE</scope>
    <source>
        <strain evidence="2">CHS0354</strain>
    </source>
</reference>
<evidence type="ECO:0000256" key="1">
    <source>
        <dbReference type="SAM" id="Phobius"/>
    </source>
</evidence>
<evidence type="ECO:0000313" key="3">
    <source>
        <dbReference type="Proteomes" id="UP001195483"/>
    </source>
</evidence>
<protein>
    <submittedName>
        <fullName evidence="2">Uncharacterized protein</fullName>
    </submittedName>
</protein>
<dbReference type="Proteomes" id="UP001195483">
    <property type="component" value="Unassembled WGS sequence"/>
</dbReference>
<dbReference type="AlphaFoldDB" id="A0AAE0SUW8"/>
<keyword evidence="1" id="KW-0472">Membrane</keyword>
<organism evidence="2 3">
    <name type="scientific">Potamilus streckersoni</name>
    <dbReference type="NCBI Taxonomy" id="2493646"/>
    <lineage>
        <taxon>Eukaryota</taxon>
        <taxon>Metazoa</taxon>
        <taxon>Spiralia</taxon>
        <taxon>Lophotrochozoa</taxon>
        <taxon>Mollusca</taxon>
        <taxon>Bivalvia</taxon>
        <taxon>Autobranchia</taxon>
        <taxon>Heteroconchia</taxon>
        <taxon>Palaeoheterodonta</taxon>
        <taxon>Unionida</taxon>
        <taxon>Unionoidea</taxon>
        <taxon>Unionidae</taxon>
        <taxon>Ambleminae</taxon>
        <taxon>Lampsilini</taxon>
        <taxon>Potamilus</taxon>
    </lineage>
</organism>
<comment type="caution">
    <text evidence="2">The sequence shown here is derived from an EMBL/GenBank/DDBJ whole genome shotgun (WGS) entry which is preliminary data.</text>
</comment>
<keyword evidence="1" id="KW-0812">Transmembrane</keyword>
<evidence type="ECO:0000313" key="2">
    <source>
        <dbReference type="EMBL" id="KAK3598204.1"/>
    </source>
</evidence>
<feature type="transmembrane region" description="Helical" evidence="1">
    <location>
        <begin position="168"/>
        <end position="191"/>
    </location>
</feature>
<keyword evidence="3" id="KW-1185">Reference proteome</keyword>
<keyword evidence="1" id="KW-1133">Transmembrane helix</keyword>
<gene>
    <name evidence="2" type="ORF">CHS0354_026605</name>
</gene>